<comment type="subcellular location">
    <subcellularLocation>
        <location evidence="1">Membrane</location>
    </subcellularLocation>
</comment>
<keyword evidence="2 5" id="KW-0812">Transmembrane</keyword>
<gene>
    <name evidence="6" type="ORF">EIP91_003458</name>
</gene>
<evidence type="ECO:0000313" key="6">
    <source>
        <dbReference type="EMBL" id="TCD64882.1"/>
    </source>
</evidence>
<comment type="caution">
    <text evidence="6">The sequence shown here is derived from an EMBL/GenBank/DDBJ whole genome shotgun (WGS) entry which is preliminary data.</text>
</comment>
<proteinExistence type="predicted"/>
<protein>
    <submittedName>
        <fullName evidence="6">Uncharacterized protein</fullName>
    </submittedName>
</protein>
<keyword evidence="7" id="KW-1185">Reference proteome</keyword>
<evidence type="ECO:0000256" key="5">
    <source>
        <dbReference type="SAM" id="Phobius"/>
    </source>
</evidence>
<dbReference type="GO" id="GO:0045048">
    <property type="term" value="P:protein insertion into ER membrane"/>
    <property type="evidence" value="ECO:0007669"/>
    <property type="project" value="InterPro"/>
</dbReference>
<feature type="transmembrane region" description="Helical" evidence="5">
    <location>
        <begin position="79"/>
        <end position="99"/>
    </location>
</feature>
<dbReference type="Pfam" id="PF03669">
    <property type="entry name" value="ASTER"/>
    <property type="match status" value="1"/>
</dbReference>
<dbReference type="InterPro" id="IPR005351">
    <property type="entry name" value="ASTER"/>
</dbReference>
<keyword evidence="4 5" id="KW-0472">Membrane</keyword>
<sequence>MSAIATDDPRDASSETKLTFPETWQVDSSDALSASVMFVSGLIMVSRNRYLAWPALVLSINSAANQHPLRTKEGGNSPLSTLVLAVCALLASYFPMFMVGPGGRQTQTPLPVTP</sequence>
<evidence type="ECO:0000256" key="3">
    <source>
        <dbReference type="ARBA" id="ARBA00022989"/>
    </source>
</evidence>
<dbReference type="GO" id="GO:0005789">
    <property type="term" value="C:endoplasmic reticulum membrane"/>
    <property type="evidence" value="ECO:0007669"/>
    <property type="project" value="InterPro"/>
</dbReference>
<dbReference type="AlphaFoldDB" id="A0A4R0RBX2"/>
<reference evidence="6 7" key="1">
    <citation type="submission" date="2018-11" db="EMBL/GenBank/DDBJ databases">
        <title>Genome assembly of Steccherinum ochraceum LE-BIN_3174, the white-rot fungus of the Steccherinaceae family (The Residual Polyporoid clade, Polyporales, Basidiomycota).</title>
        <authorList>
            <person name="Fedorova T.V."/>
            <person name="Glazunova O.A."/>
            <person name="Landesman E.O."/>
            <person name="Moiseenko K.V."/>
            <person name="Psurtseva N.V."/>
            <person name="Savinova O.S."/>
            <person name="Shakhova N.V."/>
            <person name="Tyazhelova T.V."/>
            <person name="Vasina D.V."/>
        </authorList>
    </citation>
    <scope>NUCLEOTIDE SEQUENCE [LARGE SCALE GENOMIC DNA]</scope>
    <source>
        <strain evidence="6 7">LE-BIN_3174</strain>
    </source>
</reference>
<evidence type="ECO:0000313" key="7">
    <source>
        <dbReference type="Proteomes" id="UP000292702"/>
    </source>
</evidence>
<dbReference type="EMBL" id="RWJN01000209">
    <property type="protein sequence ID" value="TCD64882.1"/>
    <property type="molecule type" value="Genomic_DNA"/>
</dbReference>
<evidence type="ECO:0000256" key="1">
    <source>
        <dbReference type="ARBA" id="ARBA00004370"/>
    </source>
</evidence>
<keyword evidence="3 5" id="KW-1133">Transmembrane helix</keyword>
<organism evidence="6 7">
    <name type="scientific">Steccherinum ochraceum</name>
    <dbReference type="NCBI Taxonomy" id="92696"/>
    <lineage>
        <taxon>Eukaryota</taxon>
        <taxon>Fungi</taxon>
        <taxon>Dikarya</taxon>
        <taxon>Basidiomycota</taxon>
        <taxon>Agaricomycotina</taxon>
        <taxon>Agaricomycetes</taxon>
        <taxon>Polyporales</taxon>
        <taxon>Steccherinaceae</taxon>
        <taxon>Steccherinum</taxon>
    </lineage>
</organism>
<dbReference type="GO" id="GO:0044183">
    <property type="term" value="F:protein folding chaperone"/>
    <property type="evidence" value="ECO:0007669"/>
    <property type="project" value="InterPro"/>
</dbReference>
<accession>A0A4R0RBX2</accession>
<dbReference type="OrthoDB" id="284718at2759"/>
<dbReference type="Proteomes" id="UP000292702">
    <property type="component" value="Unassembled WGS sequence"/>
</dbReference>
<dbReference type="STRING" id="92696.A0A4R0RBX2"/>
<evidence type="ECO:0000256" key="4">
    <source>
        <dbReference type="ARBA" id="ARBA00023136"/>
    </source>
</evidence>
<evidence type="ECO:0000256" key="2">
    <source>
        <dbReference type="ARBA" id="ARBA00022692"/>
    </source>
</evidence>
<name>A0A4R0RBX2_9APHY</name>